<reference evidence="4" key="1">
    <citation type="journal article" date="2012" name="G3 (Bethesda)">
        <title>Pichia sorbitophila, an interspecies yeast hybrid reveals early steps of genome resolution following polyploidization.</title>
        <authorList>
            <person name="Leh Louis V."/>
            <person name="Despons L."/>
            <person name="Friedrich A."/>
            <person name="Martin T."/>
            <person name="Durrens P."/>
            <person name="Casaregola S."/>
            <person name="Neuveglise C."/>
            <person name="Fairhead C."/>
            <person name="Marck C."/>
            <person name="Cruz J.A."/>
            <person name="Straub M.L."/>
            <person name="Kugler V."/>
            <person name="Sacerdot C."/>
            <person name="Uzunov Z."/>
            <person name="Thierry A."/>
            <person name="Weiss S."/>
            <person name="Bleykasten C."/>
            <person name="De Montigny J."/>
            <person name="Jacques N."/>
            <person name="Jung P."/>
            <person name="Lemaire M."/>
            <person name="Mallet S."/>
            <person name="Morel G."/>
            <person name="Richard G.F."/>
            <person name="Sarkar A."/>
            <person name="Savel G."/>
            <person name="Schacherer J."/>
            <person name="Seret M.L."/>
            <person name="Talla E."/>
            <person name="Samson G."/>
            <person name="Jubin C."/>
            <person name="Poulain J."/>
            <person name="Vacherie B."/>
            <person name="Barbe V."/>
            <person name="Pelletier E."/>
            <person name="Sherman D.J."/>
            <person name="Westhof E."/>
            <person name="Weissenbach J."/>
            <person name="Baret P.V."/>
            <person name="Wincker P."/>
            <person name="Gaillardin C."/>
            <person name="Dujon B."/>
            <person name="Souciet J.L."/>
        </authorList>
    </citation>
    <scope>NUCLEOTIDE SEQUENCE [LARGE SCALE GENOMIC DNA]</scope>
    <source>
        <strain evidence="4">CBS 270.75 / DBVPG 7215 / KCTC 17166 / NRRL Y-17582</strain>
    </source>
</reference>
<accession>G8JWW0</accession>
<dbReference type="RefSeq" id="XP_003648151.1">
    <property type="nucleotide sequence ID" value="XM_003648103.1"/>
</dbReference>
<dbReference type="Gene3D" id="1.10.472.10">
    <property type="entry name" value="Cyclin-like"/>
    <property type="match status" value="1"/>
</dbReference>
<dbReference type="FunCoup" id="G8JWW0">
    <property type="interactions" value="200"/>
</dbReference>
<dbReference type="GO" id="GO:0005634">
    <property type="term" value="C:nucleus"/>
    <property type="evidence" value="ECO:0007669"/>
    <property type="project" value="TreeGrafter"/>
</dbReference>
<dbReference type="HOGENOM" id="CLU_018149_0_0_1"/>
<dbReference type="GO" id="GO:0000307">
    <property type="term" value="C:cyclin-dependent protein kinase holoenzyme complex"/>
    <property type="evidence" value="ECO:0007669"/>
    <property type="project" value="TreeGrafter"/>
</dbReference>
<dbReference type="EMBL" id="CP002504">
    <property type="protein sequence ID" value="AET41334.1"/>
    <property type="molecule type" value="Genomic_DNA"/>
</dbReference>
<sequence length="314" mass="35765">MSDYEALLRFNKLPVSIEMVHFLASTTASIIQVKSCSSSEPILSLVDFIKGLINKSNVQTPTLMSTVVYLTRLRSIIPPNVHGIETTRHRIFLGCLILASKNLNDSSPMNKHWCQYTNSLLSLREVNTVERELLEYFNWDLLITNKDLITCLSYFLKPIKELVIADKKQAQILYDIPLSNNSKEFILKNNSIYSSTSNLSIPSLGSSNTISTLSTTSSRNTQRTAVSTSYCYFKTQCIEEERKQKVLPLREANVNSEYGSKKRITRPIILYSKLERNKDIEVEKYVQRKKLATNVTSGLKRSNWVSFSSDPSRI</sequence>
<dbReference type="GO" id="GO:0019901">
    <property type="term" value="F:protein kinase binding"/>
    <property type="evidence" value="ECO:0007669"/>
    <property type="project" value="InterPro"/>
</dbReference>
<dbReference type="Pfam" id="PF00134">
    <property type="entry name" value="Cyclin_N"/>
    <property type="match status" value="1"/>
</dbReference>
<dbReference type="PIRSF" id="PIRSF016511">
    <property type="entry name" value="Cyclin_Pcl"/>
    <property type="match status" value="1"/>
</dbReference>
<dbReference type="PANTHER" id="PTHR15615:SF10">
    <property type="entry name" value="PHO85 CYCLIN-2-RELATED"/>
    <property type="match status" value="1"/>
</dbReference>
<dbReference type="SMART" id="SM00385">
    <property type="entry name" value="CYCLIN"/>
    <property type="match status" value="1"/>
</dbReference>
<feature type="domain" description="Cyclin-like" evidence="2">
    <location>
        <begin position="47"/>
        <end position="135"/>
    </location>
</feature>
<dbReference type="KEGG" id="erc:Ecym_8038"/>
<dbReference type="SUPFAM" id="SSF47954">
    <property type="entry name" value="Cyclin-like"/>
    <property type="match status" value="1"/>
</dbReference>
<name>G8JWW0_ERECY</name>
<dbReference type="InterPro" id="IPR013922">
    <property type="entry name" value="Cyclin_PHO80-like"/>
</dbReference>
<dbReference type="GO" id="GO:0016538">
    <property type="term" value="F:cyclin-dependent protein serine/threonine kinase regulator activity"/>
    <property type="evidence" value="ECO:0007669"/>
    <property type="project" value="TreeGrafter"/>
</dbReference>
<protein>
    <recommendedName>
        <fullName evidence="2">Cyclin-like domain-containing protein</fullName>
    </recommendedName>
</protein>
<dbReference type="OrthoDB" id="10250320at2759"/>
<dbReference type="InParanoid" id="G8JWW0"/>
<evidence type="ECO:0000259" key="2">
    <source>
        <dbReference type="SMART" id="SM00385"/>
    </source>
</evidence>
<dbReference type="GO" id="GO:0051726">
    <property type="term" value="P:regulation of cell cycle"/>
    <property type="evidence" value="ECO:0007669"/>
    <property type="project" value="InterPro"/>
</dbReference>
<evidence type="ECO:0000313" key="3">
    <source>
        <dbReference type="EMBL" id="AET41334.1"/>
    </source>
</evidence>
<dbReference type="PANTHER" id="PTHR15615">
    <property type="match status" value="1"/>
</dbReference>
<dbReference type="OMA" id="SPMNKHW"/>
<dbReference type="InterPro" id="IPR006671">
    <property type="entry name" value="Cyclin_N"/>
</dbReference>
<dbReference type="InterPro" id="IPR036915">
    <property type="entry name" value="Cyclin-like_sf"/>
</dbReference>
<keyword evidence="4" id="KW-1185">Reference proteome</keyword>
<dbReference type="AlphaFoldDB" id="G8JWW0"/>
<organism evidence="3 4">
    <name type="scientific">Eremothecium cymbalariae (strain CBS 270.75 / DBVPG 7215 / KCTC 17166 / NRRL Y-17582)</name>
    <name type="common">Yeast</name>
    <dbReference type="NCBI Taxonomy" id="931890"/>
    <lineage>
        <taxon>Eukaryota</taxon>
        <taxon>Fungi</taxon>
        <taxon>Dikarya</taxon>
        <taxon>Ascomycota</taxon>
        <taxon>Saccharomycotina</taxon>
        <taxon>Saccharomycetes</taxon>
        <taxon>Saccharomycetales</taxon>
        <taxon>Saccharomycetaceae</taxon>
        <taxon>Eremothecium</taxon>
    </lineage>
</organism>
<dbReference type="CDD" id="cd20557">
    <property type="entry name" value="CYCLIN_ScPCL1-like"/>
    <property type="match status" value="1"/>
</dbReference>
<dbReference type="GeneID" id="11471470"/>
<comment type="similarity">
    <text evidence="1">Belongs to the cyclin family.</text>
</comment>
<dbReference type="InterPro" id="IPR013763">
    <property type="entry name" value="Cyclin-like_dom"/>
</dbReference>
<dbReference type="Proteomes" id="UP000006790">
    <property type="component" value="Chromosome 8"/>
</dbReference>
<evidence type="ECO:0000313" key="4">
    <source>
        <dbReference type="Proteomes" id="UP000006790"/>
    </source>
</evidence>
<gene>
    <name evidence="3" type="ordered locus">Ecym_8038</name>
</gene>
<keyword evidence="1" id="KW-0195">Cyclin</keyword>
<dbReference type="STRING" id="931890.G8JWW0"/>
<dbReference type="InterPro" id="IPR012104">
    <property type="entry name" value="PHO85_cyclin_1/2/9"/>
</dbReference>
<evidence type="ECO:0000256" key="1">
    <source>
        <dbReference type="RuleBase" id="RU000383"/>
    </source>
</evidence>
<dbReference type="eggNOG" id="KOG1674">
    <property type="taxonomic scope" value="Eukaryota"/>
</dbReference>
<proteinExistence type="inferred from homology"/>